<reference evidence="7 8" key="1">
    <citation type="submission" date="2019-09" db="EMBL/GenBank/DDBJ databases">
        <title>Phylogeny of genus Pseudoclavibacter and closely related genus.</title>
        <authorList>
            <person name="Li Y."/>
        </authorList>
    </citation>
    <scope>NUCLEOTIDE SEQUENCE [LARGE SCALE GENOMIC DNA]</scope>
    <source>
        <strain evidence="7 8">JCM 16921</strain>
    </source>
</reference>
<dbReference type="AlphaFoldDB" id="A0A7C8BQT9"/>
<dbReference type="Pfam" id="PF00730">
    <property type="entry name" value="HhH-GPD"/>
    <property type="match status" value="1"/>
</dbReference>
<dbReference type="InterPro" id="IPR003265">
    <property type="entry name" value="HhH-GPD_domain"/>
</dbReference>
<keyword evidence="2" id="KW-0479">Metal-binding</keyword>
<keyword evidence="1" id="KW-0004">4Fe-4S</keyword>
<evidence type="ECO:0000256" key="1">
    <source>
        <dbReference type="ARBA" id="ARBA00022485"/>
    </source>
</evidence>
<feature type="domain" description="HhH-GPD" evidence="6">
    <location>
        <begin position="34"/>
        <end position="259"/>
    </location>
</feature>
<evidence type="ECO:0000256" key="4">
    <source>
        <dbReference type="ARBA" id="ARBA00023014"/>
    </source>
</evidence>
<accession>A0A7C8BQT9</accession>
<dbReference type="PANTHER" id="PTHR10359:SF19">
    <property type="entry name" value="DNA REPAIR GLYCOSYLASE MJ1434-RELATED"/>
    <property type="match status" value="1"/>
</dbReference>
<name>A0A7C8BQT9_9MICO</name>
<dbReference type="GO" id="GO:0003824">
    <property type="term" value="F:catalytic activity"/>
    <property type="evidence" value="ECO:0007669"/>
    <property type="project" value="InterPro"/>
</dbReference>
<comment type="caution">
    <text evidence="7">The sequence shown here is derived from an EMBL/GenBank/DDBJ whole genome shotgun (WGS) entry which is preliminary data.</text>
</comment>
<evidence type="ECO:0000256" key="5">
    <source>
        <dbReference type="SAM" id="MobiDB-lite"/>
    </source>
</evidence>
<dbReference type="SMART" id="SM00478">
    <property type="entry name" value="ENDO3c"/>
    <property type="match status" value="1"/>
</dbReference>
<keyword evidence="4" id="KW-0411">Iron-sulfur</keyword>
<gene>
    <name evidence="7" type="ORF">F8O02_08835</name>
</gene>
<dbReference type="CDD" id="cd00056">
    <property type="entry name" value="ENDO3c"/>
    <property type="match status" value="1"/>
</dbReference>
<proteinExistence type="predicted"/>
<organism evidence="7 8">
    <name type="scientific">Pseudoclavibacter caeni</name>
    <dbReference type="NCBI Taxonomy" id="908846"/>
    <lineage>
        <taxon>Bacteria</taxon>
        <taxon>Bacillati</taxon>
        <taxon>Actinomycetota</taxon>
        <taxon>Actinomycetes</taxon>
        <taxon>Micrococcales</taxon>
        <taxon>Microbacteriaceae</taxon>
        <taxon>Pseudoclavibacter</taxon>
    </lineage>
</organism>
<dbReference type="SUPFAM" id="SSF48150">
    <property type="entry name" value="DNA-glycosylase"/>
    <property type="match status" value="1"/>
</dbReference>
<dbReference type="Proteomes" id="UP000481339">
    <property type="component" value="Unassembled WGS sequence"/>
</dbReference>
<dbReference type="EMBL" id="WBKA01000009">
    <property type="protein sequence ID" value="KAB1631126.1"/>
    <property type="molecule type" value="Genomic_DNA"/>
</dbReference>
<keyword evidence="8" id="KW-1185">Reference proteome</keyword>
<protein>
    <recommendedName>
        <fullName evidence="6">HhH-GPD domain-containing protein</fullName>
    </recommendedName>
</protein>
<feature type="region of interest" description="Disordered" evidence="5">
    <location>
        <begin position="110"/>
        <end position="175"/>
    </location>
</feature>
<dbReference type="GO" id="GO:0046872">
    <property type="term" value="F:metal ion binding"/>
    <property type="evidence" value="ECO:0007669"/>
    <property type="project" value="UniProtKB-KW"/>
</dbReference>
<dbReference type="GO" id="GO:0006284">
    <property type="term" value="P:base-excision repair"/>
    <property type="evidence" value="ECO:0007669"/>
    <property type="project" value="InterPro"/>
</dbReference>
<sequence>MLHDLIDDLAVHHGLLDDWWPAETRFEIMIGSVLTQRTRWENAAVSLDRLRDRGLLHPDALADTDPDILIDLIRPSGFVRSKSRACRAVATWTRDHRLADVVLAPPLDRSASAGAVSPPRSTASLPDCSRPSGGVPFPQHPVQPLRRPVPRPSPSASHIPSAGSTPERAGASPVPSRGQLLSVYGVGPETADAQLLFAFDQPVFIADAYAHQVFAARGLPAPAGYGAMRDRWQPVLEQEGLDPVAAQRLHALIVEEGSRLAGR</sequence>
<evidence type="ECO:0000313" key="8">
    <source>
        <dbReference type="Proteomes" id="UP000481339"/>
    </source>
</evidence>
<dbReference type="OrthoDB" id="9802365at2"/>
<dbReference type="PIRSF" id="PIRSF001435">
    <property type="entry name" value="Nth"/>
    <property type="match status" value="1"/>
</dbReference>
<dbReference type="InterPro" id="IPR011257">
    <property type="entry name" value="DNA_glycosylase"/>
</dbReference>
<dbReference type="Gene3D" id="1.10.340.30">
    <property type="entry name" value="Hypothetical protein, domain 2"/>
    <property type="match status" value="1"/>
</dbReference>
<evidence type="ECO:0000256" key="3">
    <source>
        <dbReference type="ARBA" id="ARBA00023004"/>
    </source>
</evidence>
<dbReference type="PANTHER" id="PTHR10359">
    <property type="entry name" value="A/G-SPECIFIC ADENINE GLYCOSYLASE/ENDONUCLEASE III"/>
    <property type="match status" value="1"/>
</dbReference>
<keyword evidence="3" id="KW-0408">Iron</keyword>
<evidence type="ECO:0000313" key="7">
    <source>
        <dbReference type="EMBL" id="KAB1631126.1"/>
    </source>
</evidence>
<evidence type="ECO:0000256" key="2">
    <source>
        <dbReference type="ARBA" id="ARBA00022723"/>
    </source>
</evidence>
<evidence type="ECO:0000259" key="6">
    <source>
        <dbReference type="SMART" id="SM00478"/>
    </source>
</evidence>
<dbReference type="RefSeq" id="WP_158036875.1">
    <property type="nucleotide sequence ID" value="NZ_BAAAZV010000016.1"/>
</dbReference>
<dbReference type="GO" id="GO:0051539">
    <property type="term" value="F:4 iron, 4 sulfur cluster binding"/>
    <property type="evidence" value="ECO:0007669"/>
    <property type="project" value="UniProtKB-KW"/>
</dbReference>